<feature type="transmembrane region" description="Helical" evidence="7">
    <location>
        <begin position="407"/>
        <end position="426"/>
    </location>
</feature>
<gene>
    <name evidence="8" type="ORF">HPB48_011252</name>
</gene>
<sequence>MIGKAGCPGQAPPMQTSENAIAVFLHLFVFISVVGASLLEGMSLSPLQGDGDSGTPPFAFLIRPTDICFTFSTLQNLNIVAEIFLASRSLAYSLVDSSRVSTFLISILLMVYGSFRSLNMEQEQKERNGQGTENNVQTLDTMQALCLPLGASISLLVMFLLLRLHADALRHLHRNNRHHRPGLPAAPHVPVPHQAVLQRQKVGGTPPHLGVAKQLPSLWPPPRAVKLVISFGTCGRFTAAELVSFSLSVAIVCVWVLTGHWLLMDAMAWACAWRSSALCGCPASRCPPSCSRELLIYDVFWVFFSSYIFNANVMVKVATRPADNPVGLVAKKLHLSSMVREAPKLSLPGKLVSRVQRKVAQMRDGCATLQVMPGLLLCFVLRYDAYKKAQLSSAETGLPPPNHLNKISYFHCSLIGYFLGLLTATVSSEVFKAAQPALLYLVPFTLLPLLTMAYLKLVDDLCERMAVGGAKEATASIGDSCGLKNKWTVSGHRKQDDHWPVCLALVENDGPNCARVAGLEFLSAIALLPFNAVPVYSTTVQGSSK</sequence>
<proteinExistence type="inferred from homology"/>
<keyword evidence="9" id="KW-1185">Reference proteome</keyword>
<keyword evidence="5 7" id="KW-1133">Transmembrane helix</keyword>
<evidence type="ECO:0000313" key="8">
    <source>
        <dbReference type="EMBL" id="KAH9378220.1"/>
    </source>
</evidence>
<feature type="transmembrane region" description="Helical" evidence="7">
    <location>
        <begin position="242"/>
        <end position="263"/>
    </location>
</feature>
<name>A0A9J6GVC0_HAELO</name>
<comment type="caution">
    <text evidence="8">The sequence shown here is derived from an EMBL/GenBank/DDBJ whole genome shotgun (WGS) entry which is preliminary data.</text>
</comment>
<keyword evidence="6 7" id="KW-0472">Membrane</keyword>
<dbReference type="GO" id="GO:0030660">
    <property type="term" value="C:Golgi-associated vesicle membrane"/>
    <property type="evidence" value="ECO:0007669"/>
    <property type="project" value="TreeGrafter"/>
</dbReference>
<dbReference type="GO" id="GO:0042500">
    <property type="term" value="F:aspartic endopeptidase activity, intramembrane cleaving"/>
    <property type="evidence" value="ECO:0007669"/>
    <property type="project" value="InterPro"/>
</dbReference>
<keyword evidence="4" id="KW-0378">Hydrolase</keyword>
<comment type="similarity">
    <text evidence="2">Belongs to the peptidase A22B family.</text>
</comment>
<dbReference type="PANTHER" id="PTHR12174">
    <property type="entry name" value="SIGNAL PEPTIDE PEPTIDASE"/>
    <property type="match status" value="1"/>
</dbReference>
<organism evidence="8 9">
    <name type="scientific">Haemaphysalis longicornis</name>
    <name type="common">Bush tick</name>
    <dbReference type="NCBI Taxonomy" id="44386"/>
    <lineage>
        <taxon>Eukaryota</taxon>
        <taxon>Metazoa</taxon>
        <taxon>Ecdysozoa</taxon>
        <taxon>Arthropoda</taxon>
        <taxon>Chelicerata</taxon>
        <taxon>Arachnida</taxon>
        <taxon>Acari</taxon>
        <taxon>Parasitiformes</taxon>
        <taxon>Ixodida</taxon>
        <taxon>Ixodoidea</taxon>
        <taxon>Ixodidae</taxon>
        <taxon>Haemaphysalinae</taxon>
        <taxon>Haemaphysalis</taxon>
    </lineage>
</organism>
<feature type="transmembrane region" description="Helical" evidence="7">
    <location>
        <begin position="294"/>
        <end position="315"/>
    </location>
</feature>
<evidence type="ECO:0000256" key="7">
    <source>
        <dbReference type="SAM" id="Phobius"/>
    </source>
</evidence>
<dbReference type="GO" id="GO:0098553">
    <property type="term" value="C:lumenal side of endoplasmic reticulum membrane"/>
    <property type="evidence" value="ECO:0007669"/>
    <property type="project" value="TreeGrafter"/>
</dbReference>
<comment type="subcellular location">
    <subcellularLocation>
        <location evidence="1">Endomembrane system</location>
        <topology evidence="1">Multi-pass membrane protein</topology>
    </subcellularLocation>
</comment>
<dbReference type="Proteomes" id="UP000821853">
    <property type="component" value="Unassembled WGS sequence"/>
</dbReference>
<dbReference type="SMART" id="SM00730">
    <property type="entry name" value="PSN"/>
    <property type="match status" value="1"/>
</dbReference>
<dbReference type="AlphaFoldDB" id="A0A9J6GVC0"/>
<evidence type="ECO:0000256" key="5">
    <source>
        <dbReference type="ARBA" id="ARBA00022989"/>
    </source>
</evidence>
<evidence type="ECO:0000256" key="6">
    <source>
        <dbReference type="ARBA" id="ARBA00023136"/>
    </source>
</evidence>
<dbReference type="VEuPathDB" id="VectorBase:HLOH_058111"/>
<dbReference type="OrthoDB" id="29661at2759"/>
<feature type="transmembrane region" description="Helical" evidence="7">
    <location>
        <begin position="20"/>
        <end position="39"/>
    </location>
</feature>
<accession>A0A9J6GVC0</accession>
<dbReference type="InterPro" id="IPR007369">
    <property type="entry name" value="Peptidase_A22B_SPP"/>
</dbReference>
<evidence type="ECO:0000256" key="2">
    <source>
        <dbReference type="ARBA" id="ARBA00006859"/>
    </source>
</evidence>
<dbReference type="PANTHER" id="PTHR12174:SF22">
    <property type="entry name" value="SIGNAL PEPTIDE PEPTIDASE-LIKE 3"/>
    <property type="match status" value="1"/>
</dbReference>
<dbReference type="Pfam" id="PF04258">
    <property type="entry name" value="Peptidase_A22B"/>
    <property type="match status" value="1"/>
</dbReference>
<reference evidence="8 9" key="1">
    <citation type="journal article" date="2020" name="Cell">
        <title>Large-Scale Comparative Analyses of Tick Genomes Elucidate Their Genetic Diversity and Vector Capacities.</title>
        <authorList>
            <consortium name="Tick Genome and Microbiome Consortium (TIGMIC)"/>
            <person name="Jia N."/>
            <person name="Wang J."/>
            <person name="Shi W."/>
            <person name="Du L."/>
            <person name="Sun Y."/>
            <person name="Zhan W."/>
            <person name="Jiang J.F."/>
            <person name="Wang Q."/>
            <person name="Zhang B."/>
            <person name="Ji P."/>
            <person name="Bell-Sakyi L."/>
            <person name="Cui X.M."/>
            <person name="Yuan T.T."/>
            <person name="Jiang B.G."/>
            <person name="Yang W.F."/>
            <person name="Lam T.T."/>
            <person name="Chang Q.C."/>
            <person name="Ding S.J."/>
            <person name="Wang X.J."/>
            <person name="Zhu J.G."/>
            <person name="Ruan X.D."/>
            <person name="Zhao L."/>
            <person name="Wei J.T."/>
            <person name="Ye R.Z."/>
            <person name="Que T.C."/>
            <person name="Du C.H."/>
            <person name="Zhou Y.H."/>
            <person name="Cheng J.X."/>
            <person name="Dai P.F."/>
            <person name="Guo W.B."/>
            <person name="Han X.H."/>
            <person name="Huang E.J."/>
            <person name="Li L.F."/>
            <person name="Wei W."/>
            <person name="Gao Y.C."/>
            <person name="Liu J.Z."/>
            <person name="Shao H.Z."/>
            <person name="Wang X."/>
            <person name="Wang C.C."/>
            <person name="Yang T.C."/>
            <person name="Huo Q.B."/>
            <person name="Li W."/>
            <person name="Chen H.Y."/>
            <person name="Chen S.E."/>
            <person name="Zhou L.G."/>
            <person name="Ni X.B."/>
            <person name="Tian J.H."/>
            <person name="Sheng Y."/>
            <person name="Liu T."/>
            <person name="Pan Y.S."/>
            <person name="Xia L.Y."/>
            <person name="Li J."/>
            <person name="Zhao F."/>
            <person name="Cao W.C."/>
        </authorList>
    </citation>
    <scope>NUCLEOTIDE SEQUENCE [LARGE SCALE GENOMIC DNA]</scope>
    <source>
        <strain evidence="8">HaeL-2018</strain>
    </source>
</reference>
<evidence type="ECO:0000313" key="9">
    <source>
        <dbReference type="Proteomes" id="UP000821853"/>
    </source>
</evidence>
<dbReference type="GO" id="GO:0098554">
    <property type="term" value="C:cytoplasmic side of endoplasmic reticulum membrane"/>
    <property type="evidence" value="ECO:0007669"/>
    <property type="project" value="TreeGrafter"/>
</dbReference>
<evidence type="ECO:0000256" key="3">
    <source>
        <dbReference type="ARBA" id="ARBA00022692"/>
    </source>
</evidence>
<feature type="transmembrane region" description="Helical" evidence="7">
    <location>
        <begin position="438"/>
        <end position="455"/>
    </location>
</feature>
<protein>
    <recommendedName>
        <fullName evidence="10">Signal peptide peptidase-like 3</fullName>
    </recommendedName>
</protein>
<evidence type="ECO:0000256" key="4">
    <source>
        <dbReference type="ARBA" id="ARBA00022801"/>
    </source>
</evidence>
<evidence type="ECO:0000256" key="1">
    <source>
        <dbReference type="ARBA" id="ARBA00004127"/>
    </source>
</evidence>
<evidence type="ECO:0008006" key="10">
    <source>
        <dbReference type="Google" id="ProtNLM"/>
    </source>
</evidence>
<dbReference type="InterPro" id="IPR006639">
    <property type="entry name" value="Preselin/SPP"/>
</dbReference>
<dbReference type="OMA" id="CERMAVG"/>
<dbReference type="GO" id="GO:0033619">
    <property type="term" value="P:membrane protein proteolysis"/>
    <property type="evidence" value="ECO:0007669"/>
    <property type="project" value="TreeGrafter"/>
</dbReference>
<dbReference type="EMBL" id="JABSTR010000008">
    <property type="protein sequence ID" value="KAH9378220.1"/>
    <property type="molecule type" value="Genomic_DNA"/>
</dbReference>
<dbReference type="GO" id="GO:0006465">
    <property type="term" value="P:signal peptide processing"/>
    <property type="evidence" value="ECO:0007669"/>
    <property type="project" value="TreeGrafter"/>
</dbReference>
<feature type="transmembrane region" description="Helical" evidence="7">
    <location>
        <begin position="142"/>
        <end position="164"/>
    </location>
</feature>
<keyword evidence="3 7" id="KW-0812">Transmembrane</keyword>